<sequence>MTPTLVIMLKEPRAGRVKTRLGRDIGMVPAAWWFRHQVARLLRRIEDPRWRVVLAVAPDRAMTSHAWPIRFIRVPQGAGDLGDRMGRLLRSMPPGPVCIIGGDIPGVTRAHVARAFRALGNHQAVFGPAPDGGYWLVGLKRVGAVPAGLFQGVRWSTETALADSVASLGGCSVAFVDVLADVDRAADL</sequence>
<dbReference type="RefSeq" id="WP_142491563.1">
    <property type="nucleotide sequence ID" value="NZ_FXTO01000001.1"/>
</dbReference>
<dbReference type="PANTHER" id="PTHR36529">
    <property type="entry name" value="SLL1095 PROTEIN"/>
    <property type="match status" value="1"/>
</dbReference>
<proteinExistence type="predicted"/>
<evidence type="ECO:0000313" key="1">
    <source>
        <dbReference type="EMBL" id="SMO35861.1"/>
    </source>
</evidence>
<dbReference type="Proteomes" id="UP000316030">
    <property type="component" value="Unassembled WGS sequence"/>
</dbReference>
<dbReference type="PANTHER" id="PTHR36529:SF1">
    <property type="entry name" value="GLYCOSYLTRANSFERASE"/>
    <property type="match status" value="1"/>
</dbReference>
<reference evidence="1 2" key="1">
    <citation type="submission" date="2017-05" db="EMBL/GenBank/DDBJ databases">
        <authorList>
            <person name="Varghese N."/>
            <person name="Submissions S."/>
        </authorList>
    </citation>
    <scope>NUCLEOTIDE SEQUENCE [LARGE SCALE GENOMIC DNA]</scope>
    <source>
        <strain evidence="1 2">DSM 29506</strain>
    </source>
</reference>
<name>A0A521AM61_9RHOB</name>
<dbReference type="EMBL" id="FXTO01000001">
    <property type="protein sequence ID" value="SMO35861.1"/>
    <property type="molecule type" value="Genomic_DNA"/>
</dbReference>
<dbReference type="Pfam" id="PF09837">
    <property type="entry name" value="DUF2064"/>
    <property type="match status" value="1"/>
</dbReference>
<dbReference type="Gene3D" id="3.90.550.10">
    <property type="entry name" value="Spore Coat Polysaccharide Biosynthesis Protein SpsA, Chain A"/>
    <property type="match status" value="1"/>
</dbReference>
<organism evidence="1 2">
    <name type="scientific">Thalassovita litoralis</name>
    <dbReference type="NCBI Taxonomy" id="1010611"/>
    <lineage>
        <taxon>Bacteria</taxon>
        <taxon>Pseudomonadati</taxon>
        <taxon>Pseudomonadota</taxon>
        <taxon>Alphaproteobacteria</taxon>
        <taxon>Rhodobacterales</taxon>
        <taxon>Roseobacteraceae</taxon>
        <taxon>Thalassovita</taxon>
    </lineage>
</organism>
<gene>
    <name evidence="1" type="ORF">SAMN06265173_101256</name>
</gene>
<protein>
    <recommendedName>
        <fullName evidence="3">Transferase 1, rSAM/selenodomain-associated</fullName>
    </recommendedName>
</protein>
<dbReference type="AlphaFoldDB" id="A0A521AM61"/>
<accession>A0A521AM61</accession>
<dbReference type="InterPro" id="IPR029044">
    <property type="entry name" value="Nucleotide-diphossugar_trans"/>
</dbReference>
<dbReference type="SUPFAM" id="SSF53448">
    <property type="entry name" value="Nucleotide-diphospho-sugar transferases"/>
    <property type="match status" value="1"/>
</dbReference>
<evidence type="ECO:0000313" key="2">
    <source>
        <dbReference type="Proteomes" id="UP000316030"/>
    </source>
</evidence>
<evidence type="ECO:0008006" key="3">
    <source>
        <dbReference type="Google" id="ProtNLM"/>
    </source>
</evidence>
<keyword evidence="2" id="KW-1185">Reference proteome</keyword>
<dbReference type="OrthoDB" id="9798250at2"/>
<dbReference type="InterPro" id="IPR018641">
    <property type="entry name" value="Trfase_1_rSAM/seldom-assoc"/>
</dbReference>